<dbReference type="Pfam" id="PF09855">
    <property type="entry name" value="Zn_ribbon_13"/>
    <property type="match status" value="1"/>
</dbReference>
<sequence>MIEDRFVCGKCGHRGGAAKEVAMTGPGLSKLLDIQHHHYLFVSCERCGSVEIFDPEMLLGRKPGGLGTVLDTLFGN</sequence>
<evidence type="ECO:0000313" key="1">
    <source>
        <dbReference type="EMBL" id="MDG0789463.1"/>
    </source>
</evidence>
<organism evidence="1 2">
    <name type="scientific">Cohnella ginsengisoli</name>
    <dbReference type="NCBI Taxonomy" id="425004"/>
    <lineage>
        <taxon>Bacteria</taxon>
        <taxon>Bacillati</taxon>
        <taxon>Bacillota</taxon>
        <taxon>Bacilli</taxon>
        <taxon>Bacillales</taxon>
        <taxon>Paenibacillaceae</taxon>
        <taxon>Cohnella</taxon>
    </lineage>
</organism>
<proteinExistence type="predicted"/>
<name>A0A9X4KCD8_9BACL</name>
<reference evidence="1 2" key="1">
    <citation type="submission" date="2022-10" db="EMBL/GenBank/DDBJ databases">
        <title>Comparative genomic analysis of Cohnella hashimotonis sp. nov., isolated from the International Space Station.</title>
        <authorList>
            <person name="Simpson A."/>
            <person name="Venkateswaran K."/>
        </authorList>
    </citation>
    <scope>NUCLEOTIDE SEQUENCE [LARGE SCALE GENOMIC DNA]</scope>
    <source>
        <strain evidence="1 2">DSM 18997</strain>
    </source>
</reference>
<protein>
    <submittedName>
        <fullName evidence="1">Zinc ribbon domain-containing protein</fullName>
    </submittedName>
</protein>
<comment type="caution">
    <text evidence="1">The sequence shown here is derived from an EMBL/GenBank/DDBJ whole genome shotgun (WGS) entry which is preliminary data.</text>
</comment>
<dbReference type="Proteomes" id="UP001153387">
    <property type="component" value="Unassembled WGS sequence"/>
</dbReference>
<dbReference type="InterPro" id="IPR018652">
    <property type="entry name" value="DUF2082_NA-bd_Znr"/>
</dbReference>
<accession>A0A9X4KCD8</accession>
<dbReference type="AlphaFoldDB" id="A0A9X4KCD8"/>
<gene>
    <name evidence="1" type="ORF">OMP38_00310</name>
</gene>
<dbReference type="EMBL" id="JAPDHZ010000002">
    <property type="protein sequence ID" value="MDG0789463.1"/>
    <property type="molecule type" value="Genomic_DNA"/>
</dbReference>
<keyword evidence="2" id="KW-1185">Reference proteome</keyword>
<evidence type="ECO:0000313" key="2">
    <source>
        <dbReference type="Proteomes" id="UP001153387"/>
    </source>
</evidence>